<evidence type="ECO:0000313" key="2">
    <source>
        <dbReference type="Proteomes" id="UP000011976"/>
    </source>
</evidence>
<proteinExistence type="predicted"/>
<gene>
    <name evidence="1" type="ORF">PANT_26d00035</name>
</gene>
<dbReference type="Proteomes" id="UP000011976">
    <property type="component" value="Unassembled WGS sequence"/>
</dbReference>
<dbReference type="AlphaFoldDB" id="M9MGW0"/>
<accession>M9MGW0</accession>
<dbReference type="EMBL" id="DF196792">
    <property type="protein sequence ID" value="GAC77403.1"/>
    <property type="molecule type" value="Genomic_DNA"/>
</dbReference>
<name>M9MGW0_PSEA3</name>
<protein>
    <submittedName>
        <fullName evidence="1">Uncharacterized protein</fullName>
    </submittedName>
</protein>
<organism evidence="1 2">
    <name type="scientific">Pseudozyma antarctica (strain T-34)</name>
    <name type="common">Yeast</name>
    <name type="synonym">Candida antarctica</name>
    <dbReference type="NCBI Taxonomy" id="1151754"/>
    <lineage>
        <taxon>Eukaryota</taxon>
        <taxon>Fungi</taxon>
        <taxon>Dikarya</taxon>
        <taxon>Basidiomycota</taxon>
        <taxon>Ustilaginomycotina</taxon>
        <taxon>Ustilaginomycetes</taxon>
        <taxon>Ustilaginales</taxon>
        <taxon>Ustilaginaceae</taxon>
        <taxon>Moesziomyces</taxon>
    </lineage>
</organism>
<reference evidence="2" key="1">
    <citation type="journal article" date="2013" name="Genome Announc.">
        <title>Genome sequence of the basidiomycetous yeast Pseudozyma antarctica T-34, a producer of the glycolipid biosurfactants mannosylerythritol lipids.</title>
        <authorList>
            <person name="Morita T."/>
            <person name="Koike H."/>
            <person name="Koyama Y."/>
            <person name="Hagiwara H."/>
            <person name="Ito E."/>
            <person name="Fukuoka T."/>
            <person name="Imura T."/>
            <person name="Machida M."/>
            <person name="Kitamoto D."/>
        </authorList>
    </citation>
    <scope>NUCLEOTIDE SEQUENCE [LARGE SCALE GENOMIC DNA]</scope>
    <source>
        <strain evidence="2">T-34</strain>
    </source>
</reference>
<sequence>MADTIRRLIQRSHPTCIPISNLVCENLLPSWRLALSPPPPPPSSGAKPCRHHHLQSASFLRSPFAVGPRTPTRLASFDLHFAASTLACLPRVFGSPRQSVPAARPHIRLQVPPPFRPRPPARSRRSLVFHPNTTNPSPASTFLVCLCLDRPTVYRRDRPPSRIQPSLRRCAASLLSATHAASSLVSRLCPQQAAFSLLLPAWPTPLSRRTAFPLVLAI</sequence>
<evidence type="ECO:0000313" key="1">
    <source>
        <dbReference type="EMBL" id="GAC77403.1"/>
    </source>
</evidence>